<feature type="compositionally biased region" description="Low complexity" evidence="1">
    <location>
        <begin position="54"/>
        <end position="68"/>
    </location>
</feature>
<dbReference type="WBParaSite" id="PSAMB.scaffold769size41634.g8664.t1">
    <property type="protein sequence ID" value="PSAMB.scaffold769size41634.g8664.t1"/>
    <property type="gene ID" value="PSAMB.scaffold769size41634.g8664"/>
</dbReference>
<protein>
    <submittedName>
        <fullName evidence="3">Uncharacterized protein</fullName>
    </submittedName>
</protein>
<sequence length="99" mass="10716">MHETWIERLRKPEKWWSTRVSLCPPPSALTPAAMVASIRRQAVIELEAASAVVGNGSCGQSSPSGPSSRFRVESRVPPASSPDARTGARAQRASLCHRH</sequence>
<organism evidence="2 3">
    <name type="scientific">Plectus sambesii</name>
    <dbReference type="NCBI Taxonomy" id="2011161"/>
    <lineage>
        <taxon>Eukaryota</taxon>
        <taxon>Metazoa</taxon>
        <taxon>Ecdysozoa</taxon>
        <taxon>Nematoda</taxon>
        <taxon>Chromadorea</taxon>
        <taxon>Plectida</taxon>
        <taxon>Plectina</taxon>
        <taxon>Plectoidea</taxon>
        <taxon>Plectidae</taxon>
        <taxon>Plectus</taxon>
    </lineage>
</organism>
<evidence type="ECO:0000256" key="1">
    <source>
        <dbReference type="SAM" id="MobiDB-lite"/>
    </source>
</evidence>
<reference evidence="3" key="1">
    <citation type="submission" date="2022-11" db="UniProtKB">
        <authorList>
            <consortium name="WormBaseParasite"/>
        </authorList>
    </citation>
    <scope>IDENTIFICATION</scope>
</reference>
<evidence type="ECO:0000313" key="3">
    <source>
        <dbReference type="WBParaSite" id="PSAMB.scaffold769size41634.g8664.t1"/>
    </source>
</evidence>
<proteinExistence type="predicted"/>
<keyword evidence="2" id="KW-1185">Reference proteome</keyword>
<dbReference type="Proteomes" id="UP000887566">
    <property type="component" value="Unplaced"/>
</dbReference>
<accession>A0A914XGY5</accession>
<dbReference type="AlphaFoldDB" id="A0A914XGY5"/>
<feature type="region of interest" description="Disordered" evidence="1">
    <location>
        <begin position="54"/>
        <end position="99"/>
    </location>
</feature>
<name>A0A914XGY5_9BILA</name>
<evidence type="ECO:0000313" key="2">
    <source>
        <dbReference type="Proteomes" id="UP000887566"/>
    </source>
</evidence>